<comment type="caution">
    <text evidence="2">The sequence shown here is derived from an EMBL/GenBank/DDBJ whole genome shotgun (WGS) entry which is preliminary data.</text>
</comment>
<proteinExistence type="predicted"/>
<dbReference type="AlphaFoldDB" id="A0A520S5T6"/>
<dbReference type="Proteomes" id="UP000316199">
    <property type="component" value="Unassembled WGS sequence"/>
</dbReference>
<dbReference type="InterPro" id="IPR025218">
    <property type="entry name" value="DUF4426"/>
</dbReference>
<evidence type="ECO:0000313" key="3">
    <source>
        <dbReference type="Proteomes" id="UP000316199"/>
    </source>
</evidence>
<protein>
    <submittedName>
        <fullName evidence="2">DUF4426 domain-containing protein</fullName>
    </submittedName>
</protein>
<dbReference type="Gene3D" id="2.60.40.3340">
    <property type="entry name" value="Domain of unknown function DUF4426"/>
    <property type="match status" value="1"/>
</dbReference>
<sequence length="161" mass="18563">MLPSSAISRNFRGYTRFGSLGIKALLKYSFLCLLLISIGEATSEQKENWKDYEIHYSVVPSSFLSQEVAKIHSIVRAEGRVIINIAIKKDGASINAQVKGTVSNLLKQQSRLHFREIINNQTIYYLANIIFDDKDKITFWITITPKNESETYELKFTRQYY</sequence>
<evidence type="ECO:0000259" key="1">
    <source>
        <dbReference type="Pfam" id="PF14467"/>
    </source>
</evidence>
<feature type="domain" description="DUF4426" evidence="1">
    <location>
        <begin position="47"/>
        <end position="161"/>
    </location>
</feature>
<name>A0A520S5T6_9GAMM</name>
<gene>
    <name evidence="2" type="ORF">EVA68_00190</name>
</gene>
<reference evidence="2 3" key="1">
    <citation type="submission" date="2019-02" db="EMBL/GenBank/DDBJ databases">
        <title>Prokaryotic population dynamics and viral predation in marine succession experiment using metagenomics: the confinement effect.</title>
        <authorList>
            <person name="Haro-Moreno J.M."/>
            <person name="Rodriguez-Valera F."/>
            <person name="Lopez-Perez M."/>
        </authorList>
    </citation>
    <scope>NUCLEOTIDE SEQUENCE [LARGE SCALE GENOMIC DNA]</scope>
    <source>
        <strain evidence="2">MED-G157</strain>
    </source>
</reference>
<organism evidence="2 3">
    <name type="scientific">OM182 bacterium</name>
    <dbReference type="NCBI Taxonomy" id="2510334"/>
    <lineage>
        <taxon>Bacteria</taxon>
        <taxon>Pseudomonadati</taxon>
        <taxon>Pseudomonadota</taxon>
        <taxon>Gammaproteobacteria</taxon>
        <taxon>OMG group</taxon>
        <taxon>OM182 clade</taxon>
    </lineage>
</organism>
<dbReference type="Pfam" id="PF14467">
    <property type="entry name" value="DUF4426"/>
    <property type="match status" value="1"/>
</dbReference>
<accession>A0A520S5T6</accession>
<evidence type="ECO:0000313" key="2">
    <source>
        <dbReference type="EMBL" id="RZO77828.1"/>
    </source>
</evidence>
<dbReference type="EMBL" id="SHAG01000001">
    <property type="protein sequence ID" value="RZO77828.1"/>
    <property type="molecule type" value="Genomic_DNA"/>
</dbReference>